<sequence length="191" mass="21818">MFRNKNDIGLLQIIASLLSGKLLSGLLVLGIIVGVYSGTRLRNREDNLYKNINQLSSQNTKEKSQALVALFKEEKLLSHSTRPDNDEKLDLIYQEILQVDPKNVDVYIRMARRNLKQSQATRYESKTEAEKLKQQGIRNLETARKLYQEKGWSSKEEQTVKLIEDINNGVASYNWCFPTTLADPLRAKCGS</sequence>
<dbReference type="Proteomes" id="UP000003835">
    <property type="component" value="Unassembled WGS sequence"/>
</dbReference>
<keyword evidence="1" id="KW-1133">Transmembrane helix</keyword>
<gene>
    <name evidence="2" type="ORF">MC7420_4241</name>
</gene>
<evidence type="ECO:0000313" key="2">
    <source>
        <dbReference type="EMBL" id="EDX74256.1"/>
    </source>
</evidence>
<dbReference type="EMBL" id="DS989854">
    <property type="protein sequence ID" value="EDX74256.1"/>
    <property type="molecule type" value="Genomic_DNA"/>
</dbReference>
<accession>B4VV36</accession>
<keyword evidence="1" id="KW-0812">Transmembrane</keyword>
<reference evidence="2 3" key="1">
    <citation type="submission" date="2008-07" db="EMBL/GenBank/DDBJ databases">
        <authorList>
            <person name="Tandeau de Marsac N."/>
            <person name="Ferriera S."/>
            <person name="Johnson J."/>
            <person name="Kravitz S."/>
            <person name="Beeson K."/>
            <person name="Sutton G."/>
            <person name="Rogers Y.-H."/>
            <person name="Friedman R."/>
            <person name="Frazier M."/>
            <person name="Venter J.C."/>
        </authorList>
    </citation>
    <scope>NUCLEOTIDE SEQUENCE [LARGE SCALE GENOMIC DNA]</scope>
    <source>
        <strain evidence="2 3">PCC 7420</strain>
    </source>
</reference>
<organism evidence="2 3">
    <name type="scientific">Coleofasciculus chthonoplastes PCC 7420</name>
    <dbReference type="NCBI Taxonomy" id="118168"/>
    <lineage>
        <taxon>Bacteria</taxon>
        <taxon>Bacillati</taxon>
        <taxon>Cyanobacteriota</taxon>
        <taxon>Cyanophyceae</taxon>
        <taxon>Coleofasciculales</taxon>
        <taxon>Coleofasciculaceae</taxon>
        <taxon>Coleofasciculus</taxon>
    </lineage>
</organism>
<dbReference type="HOGENOM" id="CLU_1419300_0_0_3"/>
<protein>
    <submittedName>
        <fullName evidence="2">Uncharacterized protein</fullName>
    </submittedName>
</protein>
<evidence type="ECO:0000313" key="3">
    <source>
        <dbReference type="Proteomes" id="UP000003835"/>
    </source>
</evidence>
<dbReference type="AlphaFoldDB" id="B4VV36"/>
<proteinExistence type="predicted"/>
<evidence type="ECO:0000256" key="1">
    <source>
        <dbReference type="SAM" id="Phobius"/>
    </source>
</evidence>
<keyword evidence="1" id="KW-0472">Membrane</keyword>
<keyword evidence="3" id="KW-1185">Reference proteome</keyword>
<feature type="transmembrane region" description="Helical" evidence="1">
    <location>
        <begin position="12"/>
        <end position="36"/>
    </location>
</feature>
<name>B4VV36_9CYAN</name>